<evidence type="ECO:0000313" key="2">
    <source>
        <dbReference type="Proteomes" id="UP000004750"/>
    </source>
</evidence>
<dbReference type="STRING" id="797473.HMPREF9080_02215"/>
<name>G9ZHI6_9GAMM</name>
<protein>
    <submittedName>
        <fullName evidence="1">Uncharacterized protein</fullName>
    </submittedName>
</protein>
<organism evidence="1 2">
    <name type="scientific">Cardiobacterium valvarum F0432</name>
    <dbReference type="NCBI Taxonomy" id="797473"/>
    <lineage>
        <taxon>Bacteria</taxon>
        <taxon>Pseudomonadati</taxon>
        <taxon>Pseudomonadota</taxon>
        <taxon>Gammaproteobacteria</taxon>
        <taxon>Cardiobacteriales</taxon>
        <taxon>Cardiobacteriaceae</taxon>
        <taxon>Cardiobacterium</taxon>
    </lineage>
</organism>
<accession>G9ZHI6</accession>
<sequence length="93" mass="10409">MLFAWCFPFLGEGWEPGTRGLPAPGRAALWLCRVLVPTAFTYGTGEAEAFGACAVDKDRHHWRWSGLVAVCHKPSVYPAWRRALYLSRLAAFI</sequence>
<dbReference type="AlphaFoldDB" id="G9ZHI6"/>
<proteinExistence type="predicted"/>
<gene>
    <name evidence="1" type="ORF">HMPREF9080_02215</name>
</gene>
<evidence type="ECO:0000313" key="1">
    <source>
        <dbReference type="EMBL" id="EHM52660.1"/>
    </source>
</evidence>
<dbReference type="EMBL" id="AGCM01000126">
    <property type="protein sequence ID" value="EHM52660.1"/>
    <property type="molecule type" value="Genomic_DNA"/>
</dbReference>
<dbReference type="HOGENOM" id="CLU_2394390_0_0_6"/>
<reference evidence="1 2" key="1">
    <citation type="submission" date="2011-08" db="EMBL/GenBank/DDBJ databases">
        <authorList>
            <person name="Weinstock G."/>
            <person name="Sodergren E."/>
            <person name="Clifton S."/>
            <person name="Fulton L."/>
            <person name="Fulton B."/>
            <person name="Courtney L."/>
            <person name="Fronick C."/>
            <person name="Harrison M."/>
            <person name="Strong C."/>
            <person name="Farmer C."/>
            <person name="Delahaunty K."/>
            <person name="Markovic C."/>
            <person name="Hall O."/>
            <person name="Minx P."/>
            <person name="Tomlinson C."/>
            <person name="Mitreva M."/>
            <person name="Hou S."/>
            <person name="Chen J."/>
            <person name="Wollam A."/>
            <person name="Pepin K.H."/>
            <person name="Johnson M."/>
            <person name="Bhonagiri V."/>
            <person name="Zhang X."/>
            <person name="Suruliraj S."/>
            <person name="Warren W."/>
            <person name="Chinwalla A."/>
            <person name="Mardis E.R."/>
            <person name="Wilson R.K."/>
        </authorList>
    </citation>
    <scope>NUCLEOTIDE SEQUENCE [LARGE SCALE GENOMIC DNA]</scope>
    <source>
        <strain evidence="1 2">F0432</strain>
    </source>
</reference>
<comment type="caution">
    <text evidence="1">The sequence shown here is derived from an EMBL/GenBank/DDBJ whole genome shotgun (WGS) entry which is preliminary data.</text>
</comment>
<dbReference type="Proteomes" id="UP000004750">
    <property type="component" value="Unassembled WGS sequence"/>
</dbReference>